<dbReference type="Pfam" id="PF01490">
    <property type="entry name" value="Aa_trans"/>
    <property type="match status" value="1"/>
</dbReference>
<dbReference type="Proteomes" id="UP001458880">
    <property type="component" value="Unassembled WGS sequence"/>
</dbReference>
<evidence type="ECO:0000256" key="5">
    <source>
        <dbReference type="SAM" id="Phobius"/>
    </source>
</evidence>
<feature type="transmembrane region" description="Helical" evidence="5">
    <location>
        <begin position="136"/>
        <end position="155"/>
    </location>
</feature>
<protein>
    <submittedName>
        <fullName evidence="7">Transmembrane amino acid transporter protein</fullName>
    </submittedName>
</protein>
<feature type="transmembrane region" description="Helical" evidence="5">
    <location>
        <begin position="33"/>
        <end position="57"/>
    </location>
</feature>
<feature type="transmembrane region" description="Helical" evidence="5">
    <location>
        <begin position="234"/>
        <end position="260"/>
    </location>
</feature>
<accession>A0AAW1IZG2</accession>
<feature type="transmembrane region" description="Helical" evidence="5">
    <location>
        <begin position="197"/>
        <end position="222"/>
    </location>
</feature>
<feature type="transmembrane region" description="Helical" evidence="5">
    <location>
        <begin position="280"/>
        <end position="303"/>
    </location>
</feature>
<evidence type="ECO:0000256" key="3">
    <source>
        <dbReference type="ARBA" id="ARBA00022989"/>
    </source>
</evidence>
<proteinExistence type="predicted"/>
<feature type="transmembrane region" description="Helical" evidence="5">
    <location>
        <begin position="409"/>
        <end position="434"/>
    </location>
</feature>
<organism evidence="7 8">
    <name type="scientific">Popillia japonica</name>
    <name type="common">Japanese beetle</name>
    <dbReference type="NCBI Taxonomy" id="7064"/>
    <lineage>
        <taxon>Eukaryota</taxon>
        <taxon>Metazoa</taxon>
        <taxon>Ecdysozoa</taxon>
        <taxon>Arthropoda</taxon>
        <taxon>Hexapoda</taxon>
        <taxon>Insecta</taxon>
        <taxon>Pterygota</taxon>
        <taxon>Neoptera</taxon>
        <taxon>Endopterygota</taxon>
        <taxon>Coleoptera</taxon>
        <taxon>Polyphaga</taxon>
        <taxon>Scarabaeiformia</taxon>
        <taxon>Scarabaeidae</taxon>
        <taxon>Rutelinae</taxon>
        <taxon>Popillia</taxon>
    </lineage>
</organism>
<feature type="transmembrane region" description="Helical" evidence="5">
    <location>
        <begin position="162"/>
        <end position="185"/>
    </location>
</feature>
<dbReference type="AlphaFoldDB" id="A0AAW1IZG2"/>
<dbReference type="EMBL" id="JASPKY010000466">
    <property type="protein sequence ID" value="KAK9695930.1"/>
    <property type="molecule type" value="Genomic_DNA"/>
</dbReference>
<evidence type="ECO:0000256" key="2">
    <source>
        <dbReference type="ARBA" id="ARBA00022692"/>
    </source>
</evidence>
<comment type="caution">
    <text evidence="7">The sequence shown here is derived from an EMBL/GenBank/DDBJ whole genome shotgun (WGS) entry which is preliminary data.</text>
</comment>
<evidence type="ECO:0000256" key="1">
    <source>
        <dbReference type="ARBA" id="ARBA00004141"/>
    </source>
</evidence>
<keyword evidence="3 5" id="KW-1133">Transmembrane helix</keyword>
<feature type="transmembrane region" description="Helical" evidence="5">
    <location>
        <begin position="7"/>
        <end position="27"/>
    </location>
</feature>
<evidence type="ECO:0000256" key="4">
    <source>
        <dbReference type="ARBA" id="ARBA00023136"/>
    </source>
</evidence>
<feature type="transmembrane region" description="Helical" evidence="5">
    <location>
        <begin position="350"/>
        <end position="370"/>
    </location>
</feature>
<evidence type="ECO:0000259" key="6">
    <source>
        <dbReference type="Pfam" id="PF01490"/>
    </source>
</evidence>
<reference evidence="7 8" key="1">
    <citation type="journal article" date="2024" name="BMC Genomics">
        <title>De novo assembly and annotation of Popillia japonica's genome with initial clues to its potential as an invasive pest.</title>
        <authorList>
            <person name="Cucini C."/>
            <person name="Boschi S."/>
            <person name="Funari R."/>
            <person name="Cardaioli E."/>
            <person name="Iannotti N."/>
            <person name="Marturano G."/>
            <person name="Paoli F."/>
            <person name="Bruttini M."/>
            <person name="Carapelli A."/>
            <person name="Frati F."/>
            <person name="Nardi F."/>
        </authorList>
    </citation>
    <scope>NUCLEOTIDE SEQUENCE [LARGE SCALE GENOMIC DNA]</scope>
    <source>
        <strain evidence="7">DMR45628</strain>
    </source>
</reference>
<dbReference type="InterPro" id="IPR013057">
    <property type="entry name" value="AA_transpt_TM"/>
</dbReference>
<dbReference type="GO" id="GO:0015179">
    <property type="term" value="F:L-amino acid transmembrane transporter activity"/>
    <property type="evidence" value="ECO:0007669"/>
    <property type="project" value="TreeGrafter"/>
</dbReference>
<comment type="subcellular location">
    <subcellularLocation>
        <location evidence="1">Membrane</location>
        <topology evidence="1">Multi-pass membrane protein</topology>
    </subcellularLocation>
</comment>
<keyword evidence="8" id="KW-1185">Reference proteome</keyword>
<evidence type="ECO:0000313" key="8">
    <source>
        <dbReference type="Proteomes" id="UP001458880"/>
    </source>
</evidence>
<evidence type="ECO:0000313" key="7">
    <source>
        <dbReference type="EMBL" id="KAK9695930.1"/>
    </source>
</evidence>
<keyword evidence="4 5" id="KW-0472">Membrane</keyword>
<sequence>MTTYLQTLTHFVKGLIGAGIFSMGIAFKNGGLLFATIFTAVMGLLVLHCVTLVVRIIEYQEWQREQSKKQITSINRTYADIAAEVFEDGPPLAKFLAKYIKPFINILMCFMNLGFCCVYIVFIGNNMQKALEFFDIEVSLNVVMLIFIIPIWLSSLITNLKWLAPVSTVANAILFTAIGITLYYISVDLQDFKSFSFIASIDTIPLFLSVALYSFDCMSFALPLRNEMDNPRKFIGLFGVMNIGFLIVIPMVVTLGFLAYLKYGDQIEATVLLNLPENDILVQVLLILVCAQVMFTYAIQLYVPVTIVWPMVAEKFGPFKYELLILLVFRTTLVLLTLAIAEAIPFIDLVISLIGAICSSLLTLFLPPLFDIIMSQKKTEQNPLTLFLPPLFDIIMSQKKTEQNPLGKMFILVKNVLIVAFAVVIFATGVFTSIRDIINSF</sequence>
<dbReference type="PANTHER" id="PTHR22950:SF349">
    <property type="entry name" value="AMINO ACID TRANSPORTER TRANSMEMBRANE DOMAIN-CONTAINING PROTEIN"/>
    <property type="match status" value="1"/>
</dbReference>
<keyword evidence="2 5" id="KW-0812">Transmembrane</keyword>
<dbReference type="PANTHER" id="PTHR22950">
    <property type="entry name" value="AMINO ACID TRANSPORTER"/>
    <property type="match status" value="1"/>
</dbReference>
<gene>
    <name evidence="7" type="ORF">QE152_g32233</name>
</gene>
<dbReference type="GO" id="GO:0005774">
    <property type="term" value="C:vacuolar membrane"/>
    <property type="evidence" value="ECO:0007669"/>
    <property type="project" value="TreeGrafter"/>
</dbReference>
<feature type="transmembrane region" description="Helical" evidence="5">
    <location>
        <begin position="323"/>
        <end position="344"/>
    </location>
</feature>
<feature type="transmembrane region" description="Helical" evidence="5">
    <location>
        <begin position="103"/>
        <end position="124"/>
    </location>
</feature>
<name>A0AAW1IZG2_POPJA</name>
<feature type="domain" description="Amino acid transporter transmembrane" evidence="6">
    <location>
        <begin position="2"/>
        <end position="379"/>
    </location>
</feature>